<dbReference type="EC" id="4.1.1.50" evidence="10"/>
<reference evidence="11 12" key="1">
    <citation type="submission" date="2016-11" db="EMBL/GenBank/DDBJ databases">
        <title>Draft Genome Sequences of Nine Cyanobacterial Strains from Diverse Habitats.</title>
        <authorList>
            <person name="Zhu T."/>
            <person name="Hou S."/>
            <person name="Lu X."/>
            <person name="Hess W.R."/>
        </authorList>
    </citation>
    <scope>NUCLEOTIDE SEQUENCE [LARGE SCALE GENOMIC DNA]</scope>
    <source>
        <strain evidence="11 12">NIES-592</strain>
    </source>
</reference>
<dbReference type="UniPathway" id="UPA00331">
    <property type="reaction ID" value="UER00451"/>
</dbReference>
<comment type="similarity">
    <text evidence="10">Belongs to the prokaryotic AdoMetDC family. Type 1 subfamily.</text>
</comment>
<dbReference type="InterPro" id="IPR017716">
    <property type="entry name" value="S-AdoMet_deCOase_pro-enz"/>
</dbReference>
<dbReference type="GO" id="GO:0004014">
    <property type="term" value="F:adenosylmethionine decarboxylase activity"/>
    <property type="evidence" value="ECO:0007669"/>
    <property type="project" value="UniProtKB-UniRule"/>
</dbReference>
<protein>
    <recommendedName>
        <fullName evidence="10">S-adenosylmethionine decarboxylase proenzyme</fullName>
        <shortName evidence="10">AdoMetDC</shortName>
        <shortName evidence="10">SAMDC</shortName>
        <ecNumber evidence="10">4.1.1.50</ecNumber>
    </recommendedName>
    <component>
        <recommendedName>
            <fullName evidence="10">S-adenosylmethionine decarboxylase beta chain</fullName>
        </recommendedName>
    </component>
    <component>
        <recommendedName>
            <fullName evidence="10">S-adenosylmethionine decarboxylase alpha chain</fullName>
        </recommendedName>
    </component>
</protein>
<accession>A0A1U7GZ82</accession>
<dbReference type="PANTHER" id="PTHR33866">
    <property type="entry name" value="S-ADENOSYLMETHIONINE DECARBOXYLASE PROENZYME"/>
    <property type="match status" value="1"/>
</dbReference>
<evidence type="ECO:0000256" key="5">
    <source>
        <dbReference type="ARBA" id="ARBA00023115"/>
    </source>
</evidence>
<evidence type="ECO:0000256" key="6">
    <source>
        <dbReference type="ARBA" id="ARBA00023145"/>
    </source>
</evidence>
<comment type="PTM">
    <text evidence="10">Is synthesized initially as an inactive proenzyme. Formation of the active enzyme involves a self-maturation process in which the active site pyruvoyl group is generated from an internal serine residue via an autocatalytic post-translational modification. Two non-identical subunits are generated from the proenzyme in this reaction, and the pyruvate is formed at the N-terminus of the alpha chain, which is derived from the carboxyl end of the proenzyme. The post-translation cleavage follows an unusual pathway, termed non-hydrolytic serinolysis, in which the side chain hydroxyl group of the serine supplies its oxygen atom to form the C-terminus of the beta chain, while the remainder of the serine residue undergoes an oxidative deamination to produce ammonia and the pyruvoyl group blocking the N-terminus of the alpha chain.</text>
</comment>
<comment type="caution">
    <text evidence="11">The sequence shown here is derived from an EMBL/GenBank/DDBJ whole genome shotgun (WGS) entry which is preliminary data.</text>
</comment>
<keyword evidence="9 10" id="KW-0670">Pyruvate</keyword>
<dbReference type="GO" id="GO:0005829">
    <property type="term" value="C:cytosol"/>
    <property type="evidence" value="ECO:0007669"/>
    <property type="project" value="TreeGrafter"/>
</dbReference>
<comment type="subunit">
    <text evidence="10">Heterotetramer of two alpha and two beta chains arranged as a dimer of alpha/beta heterodimers.</text>
</comment>
<dbReference type="Gene3D" id="3.30.360.110">
    <property type="entry name" value="S-adenosylmethionine decarboxylase domain"/>
    <property type="match status" value="1"/>
</dbReference>
<keyword evidence="7 10" id="KW-0456">Lyase</keyword>
<keyword evidence="1 10" id="KW-0949">S-adenosyl-L-methionine</keyword>
<keyword evidence="8 10" id="KW-0704">Schiff base</keyword>
<dbReference type="NCBIfam" id="TIGR03330">
    <property type="entry name" value="SAM_DCase_Bsu"/>
    <property type="match status" value="1"/>
</dbReference>
<feature type="active site" description="Proton acceptor; for processing activity" evidence="10">
    <location>
        <position position="83"/>
    </location>
</feature>
<dbReference type="SUPFAM" id="SSF56276">
    <property type="entry name" value="S-adenosylmethionine decarboxylase"/>
    <property type="match status" value="1"/>
</dbReference>
<evidence type="ECO:0000256" key="3">
    <source>
        <dbReference type="ARBA" id="ARBA00022813"/>
    </source>
</evidence>
<dbReference type="InterPro" id="IPR042286">
    <property type="entry name" value="AdoMetDC_C"/>
</dbReference>
<sequence>MEELEKQSYPPEELSSVPVGRHCILELYGCPIDLLNDIRFIREALQAAAKTAKSTLLKEVSYQFEPYGVTALALLAESHISIHTWPENGYIAVDVFTCGQHTKPEKACEYLIEAFQATRHVIMTLPRGRFSPTIQPTIKELEQTLLVNT</sequence>
<evidence type="ECO:0000256" key="10">
    <source>
        <dbReference type="HAMAP-Rule" id="MF_00464"/>
    </source>
</evidence>
<feature type="active site" description="Schiff-base intermediate with substrate; via pyruvic acid" evidence="10">
    <location>
        <position position="78"/>
    </location>
</feature>
<feature type="active site" description="Proton donor; for catalytic activity" evidence="10">
    <location>
        <position position="98"/>
    </location>
</feature>
<gene>
    <name evidence="10" type="primary">speH</name>
    <name evidence="11" type="ORF">NIES592_13915</name>
</gene>
<evidence type="ECO:0000313" key="12">
    <source>
        <dbReference type="Proteomes" id="UP000186391"/>
    </source>
</evidence>
<dbReference type="EMBL" id="MRCA01000006">
    <property type="protein sequence ID" value="OKH13743.1"/>
    <property type="molecule type" value="Genomic_DNA"/>
</dbReference>
<dbReference type="RefSeq" id="WP_073556072.1">
    <property type="nucleotide sequence ID" value="NZ_MRCA01000006.1"/>
</dbReference>
<evidence type="ECO:0000256" key="4">
    <source>
        <dbReference type="ARBA" id="ARBA00023066"/>
    </source>
</evidence>
<dbReference type="PANTHER" id="PTHR33866:SF2">
    <property type="entry name" value="S-ADENOSYLMETHIONINE DECARBOXYLASE PROENZYME"/>
    <property type="match status" value="1"/>
</dbReference>
<name>A0A1U7GZ82_9CYAN</name>
<keyword evidence="3 10" id="KW-0068">Autocatalytic cleavage</keyword>
<comment type="cofactor">
    <cofactor evidence="10">
        <name>pyruvate</name>
        <dbReference type="ChEBI" id="CHEBI:15361"/>
    </cofactor>
    <text evidence="10">Binds 1 pyruvoyl group covalently per subunit.</text>
</comment>
<dbReference type="InterPro" id="IPR016067">
    <property type="entry name" value="S-AdoMet_deCO2ase_core"/>
</dbReference>
<keyword evidence="4 10" id="KW-0745">Spermidine biosynthesis</keyword>
<organism evidence="11 12">
    <name type="scientific">Fischerella major NIES-592</name>
    <dbReference type="NCBI Taxonomy" id="210994"/>
    <lineage>
        <taxon>Bacteria</taxon>
        <taxon>Bacillati</taxon>
        <taxon>Cyanobacteriota</taxon>
        <taxon>Cyanophyceae</taxon>
        <taxon>Nostocales</taxon>
        <taxon>Hapalosiphonaceae</taxon>
        <taxon>Fischerella</taxon>
    </lineage>
</organism>
<feature type="chain" id="PRO_5023316924" description="S-adenosylmethionine decarboxylase alpha chain" evidence="10">
    <location>
        <begin position="78"/>
        <end position="149"/>
    </location>
</feature>
<evidence type="ECO:0000256" key="9">
    <source>
        <dbReference type="ARBA" id="ARBA00023317"/>
    </source>
</evidence>
<evidence type="ECO:0000256" key="7">
    <source>
        <dbReference type="ARBA" id="ARBA00023239"/>
    </source>
</evidence>
<dbReference type="HAMAP" id="MF_00464">
    <property type="entry name" value="AdoMetDC_1"/>
    <property type="match status" value="1"/>
</dbReference>
<keyword evidence="12" id="KW-1185">Reference proteome</keyword>
<evidence type="ECO:0000313" key="11">
    <source>
        <dbReference type="EMBL" id="OKH13743.1"/>
    </source>
</evidence>
<dbReference type="Pfam" id="PF02675">
    <property type="entry name" value="AdoMet_dc"/>
    <property type="match status" value="1"/>
</dbReference>
<comment type="function">
    <text evidence="10">Catalyzes the decarboxylation of S-adenosylmethionine to S-adenosylmethioninamine (dcAdoMet), the propylamine donor required for the synthesis of the polyamines spermine and spermidine from the diamine putrescine.</text>
</comment>
<comment type="catalytic activity">
    <reaction evidence="10">
        <text>S-adenosyl-L-methionine + H(+) = S-adenosyl 3-(methylsulfanyl)propylamine + CO2</text>
        <dbReference type="Rhea" id="RHEA:15981"/>
        <dbReference type="ChEBI" id="CHEBI:15378"/>
        <dbReference type="ChEBI" id="CHEBI:16526"/>
        <dbReference type="ChEBI" id="CHEBI:57443"/>
        <dbReference type="ChEBI" id="CHEBI:59789"/>
        <dbReference type="EC" id="4.1.1.50"/>
    </reaction>
</comment>
<dbReference type="InterPro" id="IPR042284">
    <property type="entry name" value="AdoMetDC_N"/>
</dbReference>
<evidence type="ECO:0000256" key="1">
    <source>
        <dbReference type="ARBA" id="ARBA00022691"/>
    </source>
</evidence>
<proteinExistence type="inferred from homology"/>
<feature type="modified residue" description="Pyruvic acid (Ser); by autocatalysis" evidence="10">
    <location>
        <position position="78"/>
    </location>
</feature>
<dbReference type="Gene3D" id="3.30.160.750">
    <property type="match status" value="1"/>
</dbReference>
<keyword evidence="5 10" id="KW-0620">Polyamine biosynthesis</keyword>
<comment type="pathway">
    <text evidence="10">Amine and polyamine biosynthesis; S-adenosylmethioninamine biosynthesis; S-adenosylmethioninamine from S-adenosyl-L-methionine: step 1/1.</text>
</comment>
<dbReference type="GO" id="GO:0008295">
    <property type="term" value="P:spermidine biosynthetic process"/>
    <property type="evidence" value="ECO:0007669"/>
    <property type="project" value="UniProtKB-UniRule"/>
</dbReference>
<keyword evidence="2 10" id="KW-0210">Decarboxylase</keyword>
<evidence type="ECO:0000256" key="8">
    <source>
        <dbReference type="ARBA" id="ARBA00023270"/>
    </source>
</evidence>
<feature type="chain" id="PRO_5023316925" description="S-adenosylmethionine decarboxylase beta chain" evidence="10">
    <location>
        <begin position="1"/>
        <end position="77"/>
    </location>
</feature>
<evidence type="ECO:0000256" key="2">
    <source>
        <dbReference type="ARBA" id="ARBA00022793"/>
    </source>
</evidence>
<keyword evidence="6 10" id="KW-0865">Zymogen</keyword>
<dbReference type="OrthoDB" id="9793120at2"/>
<feature type="site" description="Cleavage (non-hydrolytic); by autolysis" evidence="10">
    <location>
        <begin position="77"/>
        <end position="78"/>
    </location>
</feature>
<dbReference type="InterPro" id="IPR003826">
    <property type="entry name" value="AdoMetDC_fam_prok"/>
</dbReference>
<dbReference type="Proteomes" id="UP000186391">
    <property type="component" value="Unassembled WGS sequence"/>
</dbReference>
<dbReference type="AlphaFoldDB" id="A0A1U7GZ82"/>